<proteinExistence type="predicted"/>
<sequence>TLRQTQAHLYAVEFNSHTHTVVWINTPLTSLYQHILKENIEIAMVMSKIEFNSLQEMQEMALKEGQAIEGIQNGCPALNLTSGPSSP</sequence>
<dbReference type="VEuPathDB" id="FungiDB:VP01_2412g7"/>
<organism evidence="1 2">
    <name type="scientific">Puccinia sorghi</name>
    <dbReference type="NCBI Taxonomy" id="27349"/>
    <lineage>
        <taxon>Eukaryota</taxon>
        <taxon>Fungi</taxon>
        <taxon>Dikarya</taxon>
        <taxon>Basidiomycota</taxon>
        <taxon>Pucciniomycotina</taxon>
        <taxon>Pucciniomycetes</taxon>
        <taxon>Pucciniales</taxon>
        <taxon>Pucciniaceae</taxon>
        <taxon>Puccinia</taxon>
    </lineage>
</organism>
<reference evidence="1 2" key="1">
    <citation type="submission" date="2015-08" db="EMBL/GenBank/DDBJ databases">
        <title>Next Generation Sequencing and Analysis of the Genome of Puccinia sorghi L Schw, the Causal Agent of Maize Common Rust.</title>
        <authorList>
            <person name="Rochi L."/>
            <person name="Burguener G."/>
            <person name="Darino M."/>
            <person name="Turjanski A."/>
            <person name="Kreff E."/>
            <person name="Dieguez M.J."/>
            <person name="Sacco F."/>
        </authorList>
    </citation>
    <scope>NUCLEOTIDE SEQUENCE [LARGE SCALE GENOMIC DNA]</scope>
    <source>
        <strain evidence="1 2">RO10H11247</strain>
    </source>
</reference>
<evidence type="ECO:0000313" key="2">
    <source>
        <dbReference type="Proteomes" id="UP000037035"/>
    </source>
</evidence>
<gene>
    <name evidence="1" type="ORF">VP01_2412g7</name>
</gene>
<name>A0A0L6V7B4_9BASI</name>
<dbReference type="AlphaFoldDB" id="A0A0L6V7B4"/>
<feature type="non-terminal residue" evidence="1">
    <location>
        <position position="1"/>
    </location>
</feature>
<dbReference type="EMBL" id="LAVV01007295">
    <property type="protein sequence ID" value="KNZ56402.1"/>
    <property type="molecule type" value="Genomic_DNA"/>
</dbReference>
<accession>A0A0L6V7B4</accession>
<protein>
    <submittedName>
        <fullName evidence="1">Uncharacterized protein</fullName>
    </submittedName>
</protein>
<keyword evidence="2" id="KW-1185">Reference proteome</keyword>
<dbReference type="Proteomes" id="UP000037035">
    <property type="component" value="Unassembled WGS sequence"/>
</dbReference>
<evidence type="ECO:0000313" key="1">
    <source>
        <dbReference type="EMBL" id="KNZ56402.1"/>
    </source>
</evidence>
<comment type="caution">
    <text evidence="1">The sequence shown here is derived from an EMBL/GenBank/DDBJ whole genome shotgun (WGS) entry which is preliminary data.</text>
</comment>
<dbReference type="OrthoDB" id="5552562at2759"/>